<dbReference type="Gene3D" id="3.30.930.30">
    <property type="match status" value="1"/>
</dbReference>
<dbReference type="AlphaFoldDB" id="A0A3L8PTE0"/>
<proteinExistence type="predicted"/>
<evidence type="ECO:0000259" key="1">
    <source>
        <dbReference type="Pfam" id="PF03432"/>
    </source>
</evidence>
<dbReference type="Proteomes" id="UP000281474">
    <property type="component" value="Unassembled WGS sequence"/>
</dbReference>
<name>A0A3L8PTE0_9GAMM</name>
<dbReference type="Pfam" id="PF03432">
    <property type="entry name" value="Relaxase"/>
    <property type="match status" value="1"/>
</dbReference>
<feature type="domain" description="MobA/VirD2-like nuclease" evidence="1">
    <location>
        <begin position="75"/>
        <end position="178"/>
    </location>
</feature>
<protein>
    <submittedName>
        <fullName evidence="2">DNA relaxase</fullName>
    </submittedName>
</protein>
<dbReference type="EMBL" id="QZEI01000066">
    <property type="protein sequence ID" value="RLV58554.1"/>
    <property type="molecule type" value="Genomic_DNA"/>
</dbReference>
<organism evidence="2 3">
    <name type="scientific">Parashewanella curva</name>
    <dbReference type="NCBI Taxonomy" id="2338552"/>
    <lineage>
        <taxon>Bacteria</taxon>
        <taxon>Pseudomonadati</taxon>
        <taxon>Pseudomonadota</taxon>
        <taxon>Gammaproteobacteria</taxon>
        <taxon>Alteromonadales</taxon>
        <taxon>Shewanellaceae</taxon>
        <taxon>Parashewanella</taxon>
    </lineage>
</organism>
<evidence type="ECO:0000313" key="2">
    <source>
        <dbReference type="EMBL" id="RLV58554.1"/>
    </source>
</evidence>
<dbReference type="OrthoDB" id="279005at2"/>
<comment type="caution">
    <text evidence="2">The sequence shown here is derived from an EMBL/GenBank/DDBJ whole genome shotgun (WGS) entry which is preliminary data.</text>
</comment>
<accession>A0A3L8PTE0</accession>
<evidence type="ECO:0000313" key="3">
    <source>
        <dbReference type="Proteomes" id="UP000281474"/>
    </source>
</evidence>
<dbReference type="InterPro" id="IPR005094">
    <property type="entry name" value="Endonuclease_MobA/VirD2"/>
</dbReference>
<reference evidence="2 3" key="1">
    <citation type="submission" date="2018-09" db="EMBL/GenBank/DDBJ databases">
        <title>Phylogeny of the Shewanellaceae, and recommendation for two new genera, Pseudoshewanella and Parashewanella.</title>
        <authorList>
            <person name="Wang G."/>
        </authorList>
    </citation>
    <scope>NUCLEOTIDE SEQUENCE [LARGE SCALE GENOMIC DNA]</scope>
    <source>
        <strain evidence="2 3">C51</strain>
    </source>
</reference>
<gene>
    <name evidence="2" type="ORF">D5018_16810</name>
</gene>
<sequence length="215" mass="24738">MNSTFDTDLLRGSVHHKANRISQNKRARFKAPEVMLKISGHCRNVGHIQSHFDYISRNGKLEIEDELGQTYQEPEVLHQMAKNWCKDSASSRNKARHTTHLILSMPNGTEPQAVKKAARAFAKKTFADNHQYVFALHTDTDSPHVHLTVKNLGFNGKRLHIKKGQPQIWREQFANELEQLGISAEATPKIKPWQLPQPNAYFKIRVNSDREELER</sequence>
<dbReference type="RefSeq" id="WP_121840150.1">
    <property type="nucleotide sequence ID" value="NZ_ML014815.1"/>
</dbReference>
<keyword evidence="3" id="KW-1185">Reference proteome</keyword>